<evidence type="ECO:0000313" key="2">
    <source>
        <dbReference type="Proteomes" id="UP000807306"/>
    </source>
</evidence>
<sequence length="471" mass="54365">MALVIQHAPRWKVIDFGVPNDLIHWISNAMPNQGLDLLEHVKVDISSRADDIYADSVLSLQASPGRLTLGKARLSCSASEIEMDDLIKLFQVSPRLSHCDVEAGVKGYASSDMLLNHPSLHTLDVRVTKIPPNFWNSFTFPSLETLNIYDLSDQSPTHLHDFLQRSGCKIQTLQVIQIYDEFESMPDLLEILKLTPDLRKLELHCWAIQEEPFFSSMDAAASSRTGFLKNLTSFICHVHDQGFDWTWLLAFLTTVTTRPEKSLRYFKFVYPSGLFFEARSEDGTLHNGKTFKHLVDILEVWNLRHFCINKKSILDLEISTWLPSTDKMYDEGQEDEEYDWEWIQQILREQNRRVSLEDEEYEDDMLACAGIIAYGLEEAKRNRTAQRFERRLYLTRPDLLPNPRIGTPWQVLFTGQNDRAFITTMGFDVATFMKILDSGFRELWDISSIPRSDINSHAVPRVSRRSLDAMH</sequence>
<proteinExistence type="predicted"/>
<accession>A0A9P6EEX7</accession>
<reference evidence="1" key="1">
    <citation type="submission" date="2020-11" db="EMBL/GenBank/DDBJ databases">
        <authorList>
            <consortium name="DOE Joint Genome Institute"/>
            <person name="Ahrendt S."/>
            <person name="Riley R."/>
            <person name="Andreopoulos W."/>
            <person name="Labutti K."/>
            <person name="Pangilinan J."/>
            <person name="Ruiz-Duenas F.J."/>
            <person name="Barrasa J.M."/>
            <person name="Sanchez-Garcia M."/>
            <person name="Camarero S."/>
            <person name="Miyauchi S."/>
            <person name="Serrano A."/>
            <person name="Linde D."/>
            <person name="Babiker R."/>
            <person name="Drula E."/>
            <person name="Ayuso-Fernandez I."/>
            <person name="Pacheco R."/>
            <person name="Padilla G."/>
            <person name="Ferreira P."/>
            <person name="Barriuso J."/>
            <person name="Kellner H."/>
            <person name="Castanera R."/>
            <person name="Alfaro M."/>
            <person name="Ramirez L."/>
            <person name="Pisabarro A.G."/>
            <person name="Kuo A."/>
            <person name="Tritt A."/>
            <person name="Lipzen A."/>
            <person name="He G."/>
            <person name="Yan M."/>
            <person name="Ng V."/>
            <person name="Cullen D."/>
            <person name="Martin F."/>
            <person name="Rosso M.-N."/>
            <person name="Henrissat B."/>
            <person name="Hibbett D."/>
            <person name="Martinez A.T."/>
            <person name="Grigoriev I.V."/>
        </authorList>
    </citation>
    <scope>NUCLEOTIDE SEQUENCE</scope>
    <source>
        <strain evidence="1">CBS 506.95</strain>
    </source>
</reference>
<dbReference type="Gene3D" id="3.80.10.10">
    <property type="entry name" value="Ribonuclease Inhibitor"/>
    <property type="match status" value="1"/>
</dbReference>
<keyword evidence="2" id="KW-1185">Reference proteome</keyword>
<protein>
    <submittedName>
        <fullName evidence="1">Uncharacterized protein</fullName>
    </submittedName>
</protein>
<organism evidence="1 2">
    <name type="scientific">Crepidotus variabilis</name>
    <dbReference type="NCBI Taxonomy" id="179855"/>
    <lineage>
        <taxon>Eukaryota</taxon>
        <taxon>Fungi</taxon>
        <taxon>Dikarya</taxon>
        <taxon>Basidiomycota</taxon>
        <taxon>Agaricomycotina</taxon>
        <taxon>Agaricomycetes</taxon>
        <taxon>Agaricomycetidae</taxon>
        <taxon>Agaricales</taxon>
        <taxon>Agaricineae</taxon>
        <taxon>Crepidotaceae</taxon>
        <taxon>Crepidotus</taxon>
    </lineage>
</organism>
<name>A0A9P6EEX7_9AGAR</name>
<dbReference type="OrthoDB" id="78198at2759"/>
<dbReference type="InterPro" id="IPR032675">
    <property type="entry name" value="LRR_dom_sf"/>
</dbReference>
<gene>
    <name evidence="1" type="ORF">CPB83DRAFT_894792</name>
</gene>
<dbReference type="SUPFAM" id="SSF52047">
    <property type="entry name" value="RNI-like"/>
    <property type="match status" value="1"/>
</dbReference>
<dbReference type="Proteomes" id="UP000807306">
    <property type="component" value="Unassembled WGS sequence"/>
</dbReference>
<dbReference type="EMBL" id="MU157857">
    <property type="protein sequence ID" value="KAF9527841.1"/>
    <property type="molecule type" value="Genomic_DNA"/>
</dbReference>
<evidence type="ECO:0000313" key="1">
    <source>
        <dbReference type="EMBL" id="KAF9527841.1"/>
    </source>
</evidence>
<dbReference type="AlphaFoldDB" id="A0A9P6EEX7"/>
<comment type="caution">
    <text evidence="1">The sequence shown here is derived from an EMBL/GenBank/DDBJ whole genome shotgun (WGS) entry which is preliminary data.</text>
</comment>